<comment type="caution">
    <text evidence="3">The sequence shown here is derived from an EMBL/GenBank/DDBJ whole genome shotgun (WGS) entry which is preliminary data.</text>
</comment>
<feature type="region of interest" description="Disordered" evidence="1">
    <location>
        <begin position="412"/>
        <end position="642"/>
    </location>
</feature>
<feature type="compositionally biased region" description="Polar residues" evidence="1">
    <location>
        <begin position="478"/>
        <end position="520"/>
    </location>
</feature>
<reference evidence="3 4" key="1">
    <citation type="journal article" date="2013" name="Proc. Natl. Acad. Sci. U.S.A.">
        <title>Genome of an arbuscular mycorrhizal fungus provides insight into the oldest plant symbiosis.</title>
        <authorList>
            <person name="Tisserant E."/>
            <person name="Malbreil M."/>
            <person name="Kuo A."/>
            <person name="Kohler A."/>
            <person name="Symeonidi A."/>
            <person name="Balestrini R."/>
            <person name="Charron P."/>
            <person name="Duensing N."/>
            <person name="Frei Dit Frey N."/>
            <person name="Gianinazzi-Pearson V."/>
            <person name="Gilbert L.B."/>
            <person name="Handa Y."/>
            <person name="Herr J.R."/>
            <person name="Hijri M."/>
            <person name="Koul R."/>
            <person name="Kawaguchi M."/>
            <person name="Krajinski F."/>
            <person name="Lammers P.J."/>
            <person name="Masclaux F.G."/>
            <person name="Murat C."/>
            <person name="Morin E."/>
            <person name="Ndikumana S."/>
            <person name="Pagni M."/>
            <person name="Petitpierre D."/>
            <person name="Requena N."/>
            <person name="Rosikiewicz P."/>
            <person name="Riley R."/>
            <person name="Saito K."/>
            <person name="San Clemente H."/>
            <person name="Shapiro H."/>
            <person name="van Tuinen D."/>
            <person name="Becard G."/>
            <person name="Bonfante P."/>
            <person name="Paszkowski U."/>
            <person name="Shachar-Hill Y.Y."/>
            <person name="Tuskan G.A."/>
            <person name="Young P.W."/>
            <person name="Sanders I.R."/>
            <person name="Henrissat B."/>
            <person name="Rensing S.A."/>
            <person name="Grigoriev I.V."/>
            <person name="Corradi N."/>
            <person name="Roux C."/>
            <person name="Martin F."/>
        </authorList>
    </citation>
    <scope>NUCLEOTIDE SEQUENCE [LARGE SCALE GENOMIC DNA]</scope>
    <source>
        <strain evidence="3 4">DAOM 197198</strain>
    </source>
</reference>
<feature type="compositionally biased region" description="Polar residues" evidence="1">
    <location>
        <begin position="586"/>
        <end position="604"/>
    </location>
</feature>
<dbReference type="Proteomes" id="UP000018888">
    <property type="component" value="Unassembled WGS sequence"/>
</dbReference>
<proteinExistence type="predicted"/>
<keyword evidence="2" id="KW-0812">Transmembrane</keyword>
<dbReference type="SUPFAM" id="SSF69360">
    <property type="entry name" value="Cell wall binding repeat"/>
    <property type="match status" value="1"/>
</dbReference>
<dbReference type="EMBL" id="AUPC02000367">
    <property type="protein sequence ID" value="POG60858.1"/>
    <property type="molecule type" value="Genomic_DNA"/>
</dbReference>
<evidence type="ECO:0000256" key="1">
    <source>
        <dbReference type="SAM" id="MobiDB-lite"/>
    </source>
</evidence>
<gene>
    <name evidence="3" type="ORF">GLOIN_2v1787335</name>
</gene>
<keyword evidence="4" id="KW-1185">Reference proteome</keyword>
<evidence type="ECO:0000313" key="4">
    <source>
        <dbReference type="Proteomes" id="UP000018888"/>
    </source>
</evidence>
<evidence type="ECO:0000313" key="3">
    <source>
        <dbReference type="EMBL" id="POG60858.1"/>
    </source>
</evidence>
<reference evidence="3 4" key="2">
    <citation type="journal article" date="2018" name="New Phytol.">
        <title>High intraspecific genome diversity in the model arbuscular mycorrhizal symbiont Rhizophagus irregularis.</title>
        <authorList>
            <person name="Chen E.C.H."/>
            <person name="Morin E."/>
            <person name="Beaudet D."/>
            <person name="Noel J."/>
            <person name="Yildirir G."/>
            <person name="Ndikumana S."/>
            <person name="Charron P."/>
            <person name="St-Onge C."/>
            <person name="Giorgi J."/>
            <person name="Kruger M."/>
            <person name="Marton T."/>
            <person name="Ropars J."/>
            <person name="Grigoriev I.V."/>
            <person name="Hainaut M."/>
            <person name="Henrissat B."/>
            <person name="Roux C."/>
            <person name="Martin F."/>
            <person name="Corradi N."/>
        </authorList>
    </citation>
    <scope>NUCLEOTIDE SEQUENCE [LARGE SCALE GENOMIC DNA]</scope>
    <source>
        <strain evidence="3 4">DAOM 197198</strain>
    </source>
</reference>
<protein>
    <submittedName>
        <fullName evidence="3">Uncharacterized protein</fullName>
    </submittedName>
</protein>
<dbReference type="Gene3D" id="2.10.270.10">
    <property type="entry name" value="Cholin Binding"/>
    <property type="match status" value="1"/>
</dbReference>
<evidence type="ECO:0000256" key="2">
    <source>
        <dbReference type="SAM" id="Phobius"/>
    </source>
</evidence>
<feature type="transmembrane region" description="Helical" evidence="2">
    <location>
        <begin position="21"/>
        <end position="49"/>
    </location>
</feature>
<keyword evidence="2" id="KW-1133">Transmembrane helix</keyword>
<feature type="compositionally biased region" description="Polar residues" evidence="1">
    <location>
        <begin position="448"/>
        <end position="460"/>
    </location>
</feature>
<dbReference type="VEuPathDB" id="FungiDB:RhiirFUN_017959"/>
<accession>A0A2P4P644</accession>
<feature type="compositionally biased region" description="Polar residues" evidence="1">
    <location>
        <begin position="614"/>
        <end position="624"/>
    </location>
</feature>
<name>A0A2P4P644_RHIID</name>
<keyword evidence="2" id="KW-0472">Membrane</keyword>
<organism evidence="3 4">
    <name type="scientific">Rhizophagus irregularis (strain DAOM 181602 / DAOM 197198 / MUCL 43194)</name>
    <name type="common">Arbuscular mycorrhizal fungus</name>
    <name type="synonym">Glomus intraradices</name>
    <dbReference type="NCBI Taxonomy" id="747089"/>
    <lineage>
        <taxon>Eukaryota</taxon>
        <taxon>Fungi</taxon>
        <taxon>Fungi incertae sedis</taxon>
        <taxon>Mucoromycota</taxon>
        <taxon>Glomeromycotina</taxon>
        <taxon>Glomeromycetes</taxon>
        <taxon>Glomerales</taxon>
        <taxon>Glomeraceae</taxon>
        <taxon>Rhizophagus</taxon>
    </lineage>
</organism>
<dbReference type="AlphaFoldDB" id="A0A2P4P644"/>
<feature type="compositionally biased region" description="Polar residues" evidence="1">
    <location>
        <begin position="412"/>
        <end position="436"/>
    </location>
</feature>
<sequence length="961" mass="106760">MTKFVREPREILKKYRKTEPGLLVFVRGLCLSILLFILFIYFAILMFFVATDQPVLSKILIPKSYILAPVVKISSKYAFSITCEYNYLDLRTPTDEDRANCNKYIVPTECKEQDPNNVFVGHCVGLFNPPIQDKFNFSLPDKRYGISFLITITDEAYNATDDNGMQVRVYDQLFNPSQLSDSVRKIISRLDPYFLDRLENLNFHVMGYHQVNKMYVSRKTKRFQIPTFFSVLGIPPTYFPQPFIESNYESVQIPGVVSSFTRNTYGSLFVGTLDWTEEIQTELRSSNVLDSFALLSAFYGLLVGVYVCLFGWSAILPWGICQTTCCKRKSKSNLREKFPRGIPIISPLRSDQPKLDRLEALEKFIKLFLVNVEGQAKPESKPPNIEDGEEIIPDKEKPKFRPLSFLSVLNTAPMTRPNSRPQTRPVSTNTQENEVTPNVPPIPEAKGNLTTANAPPNNRLSFFLSKFPKSESPGKKTLSPNDTLSTTNDLPTESETGISSSAPNNKVPNSTNLPTGSGTDISPAIPYTGAPDGKSSTSKNLPTKSETGGSPTAPNKIIPDSKNLPTGSGTDISPEIPYTGAPDGKSSASKNLPTKSETGASPTAPNKIIPDSKNLPTGSGTDISSEIPYTDALDSKSSTTKNVPIESETGISLIAPNVNENNGLLLLPKESEKDVDSLSFENGENIRKSIIYVNEQDNSLAPEEVVNIRKSVIYVDEKGNSLKPEEAENIRKSVVYVDEKGKTLTPEEAENIRKSVIYVDEEGNPLAPEEAENIRKSIEYVDEEGNLLTPEEAENIRNSVIYVDEEGNSLTPEEAENIRNSVIYVDEEGNPLTPEEVESIRKSIEYVDEEGNPITPEEVENIRKSVVYVDEKGNPLTSEEVESIRNSAIIMEDNEEVEELNQEVYVGEGSSKSAKKYNLKDSVTNQDETINTEAIPVTSSSSKSTLLLPIKLKKLFKKNKK</sequence>
<feature type="compositionally biased region" description="Polar residues" evidence="1">
    <location>
        <begin position="534"/>
        <end position="553"/>
    </location>
</feature>